<keyword evidence="4" id="KW-1185">Reference proteome</keyword>
<evidence type="ECO:0000313" key="4">
    <source>
        <dbReference type="Proteomes" id="UP000184471"/>
    </source>
</evidence>
<dbReference type="InterPro" id="IPR013096">
    <property type="entry name" value="Cupin_2"/>
</dbReference>
<gene>
    <name evidence="3" type="ORF">SAMN05444351_0957</name>
</gene>
<dbReference type="InterPro" id="IPR011051">
    <property type="entry name" value="RmlC_Cupin_sf"/>
</dbReference>
<organism evidence="3 4">
    <name type="scientific">Geodermatophilus nigrescens</name>
    <dbReference type="NCBI Taxonomy" id="1070870"/>
    <lineage>
        <taxon>Bacteria</taxon>
        <taxon>Bacillati</taxon>
        <taxon>Actinomycetota</taxon>
        <taxon>Actinomycetes</taxon>
        <taxon>Geodermatophilales</taxon>
        <taxon>Geodermatophilaceae</taxon>
        <taxon>Geodermatophilus</taxon>
    </lineage>
</organism>
<dbReference type="InterPro" id="IPR014710">
    <property type="entry name" value="RmlC-like_jellyroll"/>
</dbReference>
<evidence type="ECO:0000313" key="3">
    <source>
        <dbReference type="EMBL" id="SHF83244.1"/>
    </source>
</evidence>
<dbReference type="OrthoDB" id="3620182at2"/>
<dbReference type="EMBL" id="FQVX01000001">
    <property type="protein sequence ID" value="SHF83244.1"/>
    <property type="molecule type" value="Genomic_DNA"/>
</dbReference>
<dbReference type="InterPro" id="IPR052535">
    <property type="entry name" value="Bacilysin_H2HPP_isomerase"/>
</dbReference>
<protein>
    <submittedName>
        <fullName evidence="3">Uncharacterized protein, RmlC-like cupin domain</fullName>
    </submittedName>
</protein>
<feature type="region of interest" description="Disordered" evidence="1">
    <location>
        <begin position="1"/>
        <end position="23"/>
    </location>
</feature>
<dbReference type="PANTHER" id="PTHR40112">
    <property type="entry name" value="H2HPP ISOMERASE"/>
    <property type="match status" value="1"/>
</dbReference>
<dbReference type="Pfam" id="PF07883">
    <property type="entry name" value="Cupin_2"/>
    <property type="match status" value="1"/>
</dbReference>
<proteinExistence type="predicted"/>
<evidence type="ECO:0000256" key="1">
    <source>
        <dbReference type="SAM" id="MobiDB-lite"/>
    </source>
</evidence>
<name>A0A1M5EVJ7_9ACTN</name>
<evidence type="ECO:0000259" key="2">
    <source>
        <dbReference type="Pfam" id="PF07883"/>
    </source>
</evidence>
<reference evidence="3 4" key="1">
    <citation type="submission" date="2016-11" db="EMBL/GenBank/DDBJ databases">
        <authorList>
            <person name="Jaros S."/>
            <person name="Januszkiewicz K."/>
            <person name="Wedrychowicz H."/>
        </authorList>
    </citation>
    <scope>NUCLEOTIDE SEQUENCE [LARGE SCALE GENOMIC DNA]</scope>
    <source>
        <strain evidence="3 4">DSM 45408</strain>
    </source>
</reference>
<dbReference type="STRING" id="1070870.SAMN05444351_0957"/>
<dbReference type="PANTHER" id="PTHR40112:SF1">
    <property type="entry name" value="H2HPP ISOMERASE"/>
    <property type="match status" value="1"/>
</dbReference>
<dbReference type="Proteomes" id="UP000184471">
    <property type="component" value="Unassembled WGS sequence"/>
</dbReference>
<accession>A0A1M5EVJ7</accession>
<dbReference type="AlphaFoldDB" id="A0A1M5EVJ7"/>
<dbReference type="SUPFAM" id="SSF51182">
    <property type="entry name" value="RmlC-like cupins"/>
    <property type="match status" value="1"/>
</dbReference>
<sequence length="125" mass="13141">MSDDVRLVRPEDRSEGHPTPGMHREQAVATGGLWAGHVTTEAGVTSGWHHHGDHESTIYVVSGALRMEFGPGGEEVLEARAGDFLYVAPHAVHREGNPAGEQSAIVVFRAGSGEAVVNVDGPSPA</sequence>
<dbReference type="RefSeq" id="WP_073418887.1">
    <property type="nucleotide sequence ID" value="NZ_FQVX01000001.1"/>
</dbReference>
<dbReference type="Gene3D" id="2.60.120.10">
    <property type="entry name" value="Jelly Rolls"/>
    <property type="match status" value="1"/>
</dbReference>
<feature type="domain" description="Cupin type-2" evidence="2">
    <location>
        <begin position="37"/>
        <end position="104"/>
    </location>
</feature>